<evidence type="ECO:0000313" key="1">
    <source>
        <dbReference type="EMBL" id="CAH3148231.1"/>
    </source>
</evidence>
<keyword evidence="2" id="KW-1185">Reference proteome</keyword>
<comment type="caution">
    <text evidence="1">The sequence shown here is derived from an EMBL/GenBank/DDBJ whole genome shotgun (WGS) entry which is preliminary data.</text>
</comment>
<accession>A0ABN8PPP7</accession>
<organism evidence="1 2">
    <name type="scientific">Porites evermanni</name>
    <dbReference type="NCBI Taxonomy" id="104178"/>
    <lineage>
        <taxon>Eukaryota</taxon>
        <taxon>Metazoa</taxon>
        <taxon>Cnidaria</taxon>
        <taxon>Anthozoa</taxon>
        <taxon>Hexacorallia</taxon>
        <taxon>Scleractinia</taxon>
        <taxon>Fungiina</taxon>
        <taxon>Poritidae</taxon>
        <taxon>Porites</taxon>
    </lineage>
</organism>
<dbReference type="Proteomes" id="UP001159427">
    <property type="component" value="Unassembled WGS sequence"/>
</dbReference>
<name>A0ABN8PPP7_9CNID</name>
<gene>
    <name evidence="1" type="ORF">PEVE_00044509</name>
</gene>
<evidence type="ECO:0000313" key="2">
    <source>
        <dbReference type="Proteomes" id="UP001159427"/>
    </source>
</evidence>
<sequence>MGITKNRVTNEYSFLYKRLVTAKEKWKELYRPLQPALESFHKSKMNFKYGSPVFDALEPSYLRKDLERLQIKRALKSIYPQ</sequence>
<protein>
    <submittedName>
        <fullName evidence="1">Uncharacterized protein</fullName>
    </submittedName>
</protein>
<dbReference type="EMBL" id="CALNXI010000947">
    <property type="protein sequence ID" value="CAH3148231.1"/>
    <property type="molecule type" value="Genomic_DNA"/>
</dbReference>
<reference evidence="1 2" key="1">
    <citation type="submission" date="2022-05" db="EMBL/GenBank/DDBJ databases">
        <authorList>
            <consortium name="Genoscope - CEA"/>
            <person name="William W."/>
        </authorList>
    </citation>
    <scope>NUCLEOTIDE SEQUENCE [LARGE SCALE GENOMIC DNA]</scope>
</reference>
<proteinExistence type="predicted"/>